<name>A0A5B0HA78_9BURK</name>
<dbReference type="AlphaFoldDB" id="A0A5B0HA78"/>
<dbReference type="Proteomes" id="UP000325273">
    <property type="component" value="Unassembled WGS sequence"/>
</dbReference>
<dbReference type="EMBL" id="VTUZ01000007">
    <property type="protein sequence ID" value="KAA1011960.1"/>
    <property type="molecule type" value="Genomic_DNA"/>
</dbReference>
<protein>
    <submittedName>
        <fullName evidence="1">Uncharacterized protein</fullName>
    </submittedName>
</protein>
<accession>A0A5B0HA78</accession>
<organism evidence="1 2">
    <name type="scientific">Paraburkholderia panacisoli</name>
    <dbReference type="NCBI Taxonomy" id="2603818"/>
    <lineage>
        <taxon>Bacteria</taxon>
        <taxon>Pseudomonadati</taxon>
        <taxon>Pseudomonadota</taxon>
        <taxon>Betaproteobacteria</taxon>
        <taxon>Burkholderiales</taxon>
        <taxon>Burkholderiaceae</taxon>
        <taxon>Paraburkholderia</taxon>
    </lineage>
</organism>
<evidence type="ECO:0000313" key="2">
    <source>
        <dbReference type="Proteomes" id="UP000325273"/>
    </source>
</evidence>
<comment type="caution">
    <text evidence="1">The sequence shown here is derived from an EMBL/GenBank/DDBJ whole genome shotgun (WGS) entry which is preliminary data.</text>
</comment>
<sequence>MHLAAGLFYFLLVSFAIGGMSRLFRAGRCADKRSRVIRANFAEWRSTLVACALMPPPIAKESGDAQREKPRYAQGNLLLKAS</sequence>
<proteinExistence type="predicted"/>
<evidence type="ECO:0000313" key="1">
    <source>
        <dbReference type="EMBL" id="KAA1011960.1"/>
    </source>
</evidence>
<reference evidence="1 2" key="1">
    <citation type="submission" date="2019-08" db="EMBL/GenBank/DDBJ databases">
        <title>Paraburkholderia sp. DCY113.</title>
        <authorList>
            <person name="Kang J."/>
        </authorList>
    </citation>
    <scope>NUCLEOTIDE SEQUENCE [LARGE SCALE GENOMIC DNA]</scope>
    <source>
        <strain evidence="1 2">DCY113</strain>
    </source>
</reference>
<gene>
    <name evidence="1" type="ORF">FVF58_12610</name>
</gene>
<dbReference type="RefSeq" id="WP_149670233.1">
    <property type="nucleotide sequence ID" value="NZ_VTUZ01000007.1"/>
</dbReference>
<keyword evidence="2" id="KW-1185">Reference proteome</keyword>